<organism evidence="2 3">
    <name type="scientific">Ceratitis capitata</name>
    <name type="common">Mediterranean fruit fly</name>
    <name type="synonym">Tephritis capitata</name>
    <dbReference type="NCBI Taxonomy" id="7213"/>
    <lineage>
        <taxon>Eukaryota</taxon>
        <taxon>Metazoa</taxon>
        <taxon>Ecdysozoa</taxon>
        <taxon>Arthropoda</taxon>
        <taxon>Hexapoda</taxon>
        <taxon>Insecta</taxon>
        <taxon>Pterygota</taxon>
        <taxon>Neoptera</taxon>
        <taxon>Endopterygota</taxon>
        <taxon>Diptera</taxon>
        <taxon>Brachycera</taxon>
        <taxon>Muscomorpha</taxon>
        <taxon>Tephritoidea</taxon>
        <taxon>Tephritidae</taxon>
        <taxon>Ceratitis</taxon>
        <taxon>Ceratitis</taxon>
    </lineage>
</organism>
<gene>
    <name evidence="2" type="ORF">CCAP1982_LOCUS11453</name>
</gene>
<evidence type="ECO:0000313" key="2">
    <source>
        <dbReference type="EMBL" id="CAD7002990.1"/>
    </source>
</evidence>
<comment type="caution">
    <text evidence="2">The sequence shown here is derived from an EMBL/GenBank/DDBJ whole genome shotgun (WGS) entry which is preliminary data.</text>
</comment>
<proteinExistence type="predicted"/>
<dbReference type="AlphaFoldDB" id="A0A811UVL1"/>
<sequence length="84" mass="9048">MLATGSSPMSGGGGGTFVDNHKSKSNHLPATLTPTAWPYHHTPFAHNGGPLPSAPATSCNALHFVRGRRLHLWWPPTMELYGEM</sequence>
<protein>
    <submittedName>
        <fullName evidence="2">(Mediterranean fruit fly) hypothetical protein</fullName>
    </submittedName>
</protein>
<keyword evidence="3" id="KW-1185">Reference proteome</keyword>
<name>A0A811UVL1_CERCA</name>
<feature type="region of interest" description="Disordered" evidence="1">
    <location>
        <begin position="1"/>
        <end position="32"/>
    </location>
</feature>
<reference evidence="2" key="1">
    <citation type="submission" date="2020-11" db="EMBL/GenBank/DDBJ databases">
        <authorList>
            <person name="Whitehead M."/>
        </authorList>
    </citation>
    <scope>NUCLEOTIDE SEQUENCE</scope>
    <source>
        <strain evidence="2">EGII</strain>
    </source>
</reference>
<dbReference type="Proteomes" id="UP000606786">
    <property type="component" value="Unassembled WGS sequence"/>
</dbReference>
<evidence type="ECO:0000313" key="3">
    <source>
        <dbReference type="Proteomes" id="UP000606786"/>
    </source>
</evidence>
<dbReference type="EMBL" id="CAJHJT010000034">
    <property type="protein sequence ID" value="CAD7002990.1"/>
    <property type="molecule type" value="Genomic_DNA"/>
</dbReference>
<feature type="non-terminal residue" evidence="2">
    <location>
        <position position="1"/>
    </location>
</feature>
<evidence type="ECO:0000256" key="1">
    <source>
        <dbReference type="SAM" id="MobiDB-lite"/>
    </source>
</evidence>
<accession>A0A811UVL1</accession>